<keyword evidence="7" id="KW-0032">Aminotransferase</keyword>
<evidence type="ECO:0000313" key="6">
    <source>
        <dbReference type="EMBL" id="QFC18202.1"/>
    </source>
</evidence>
<keyword evidence="1 4" id="KW-0663">Pyridoxal phosphate</keyword>
<evidence type="ECO:0000256" key="2">
    <source>
        <dbReference type="ARBA" id="ARBA00037999"/>
    </source>
</evidence>
<dbReference type="InterPro" id="IPR015421">
    <property type="entry name" value="PyrdxlP-dep_Trfase_major"/>
</dbReference>
<evidence type="ECO:0000256" key="4">
    <source>
        <dbReference type="PIRSR" id="PIRSR000390-2"/>
    </source>
</evidence>
<dbReference type="PANTHER" id="PTHR30244">
    <property type="entry name" value="TRANSAMINASE"/>
    <property type="match status" value="1"/>
</dbReference>
<keyword evidence="7" id="KW-0808">Transferase</keyword>
<evidence type="ECO:0000256" key="5">
    <source>
        <dbReference type="RuleBase" id="RU004508"/>
    </source>
</evidence>
<dbReference type="SUPFAM" id="SSF53383">
    <property type="entry name" value="PLP-dependent transferases"/>
    <property type="match status" value="1"/>
</dbReference>
<dbReference type="InterPro" id="IPR000653">
    <property type="entry name" value="DegT/StrS_aminotransferase"/>
</dbReference>
<dbReference type="InterPro" id="IPR015422">
    <property type="entry name" value="PyrdxlP-dep_Trfase_small"/>
</dbReference>
<dbReference type="GO" id="GO:0008483">
    <property type="term" value="F:transaminase activity"/>
    <property type="evidence" value="ECO:0007669"/>
    <property type="project" value="UniProtKB-KW"/>
</dbReference>
<feature type="modified residue" description="N6-(pyridoxal phosphate)lysine" evidence="4">
    <location>
        <position position="188"/>
    </location>
</feature>
<dbReference type="Pfam" id="PF01041">
    <property type="entry name" value="DegT_DnrJ_EryC1"/>
    <property type="match status" value="1"/>
</dbReference>
<proteinExistence type="inferred from homology"/>
<dbReference type="Gene3D" id="3.90.1150.10">
    <property type="entry name" value="Aspartate Aminotransferase, domain 1"/>
    <property type="match status" value="1"/>
</dbReference>
<organism evidence="7">
    <name type="scientific">Vibrio parahaemolyticus</name>
    <dbReference type="NCBI Taxonomy" id="670"/>
    <lineage>
        <taxon>Bacteria</taxon>
        <taxon>Pseudomonadati</taxon>
        <taxon>Pseudomonadota</taxon>
        <taxon>Gammaproteobacteria</taxon>
        <taxon>Vibrionales</taxon>
        <taxon>Vibrionaceae</taxon>
        <taxon>Vibrio</taxon>
    </lineage>
</organism>
<name>A0A5P5X676_VIBPH</name>
<sequence length="387" mass="42934">MIPYGKQDINQQDVDSVLDVLKSDFLTQGPQVPAFESALIEHTGASYALAVNSATSALHIACLALRLGQGDWLWTSPVTFVASANCGLYCGAKVDFVDIDPDTYNMCPKRLEEKLIKAKAEGKLPKVVVPVHLCGQPCDMAAIGKLAKEYGFKVIEDASHAIGGRYQDQPIGNCEYSDITVFSFHPVKIVTTAEGGAALTNSKELADKMALLRSHGITRDPELMRGESHGGWYYQQIDLGFNYRMTELQAAMGVSQMTRLNEFVAARHELAQGYYTKLDNLPIVLPYQLPNTYSGLHLFVIRLKLSEISLSRQLVFDALRERGIGVNLHYIPVHTQPYYQDLGFTEGEFPESEQYYREAISLPMFHGMTEAQQNTVVDVLTDILKGS</sequence>
<comment type="similarity">
    <text evidence="2 5">Belongs to the DegT/DnrJ/EryC1 family.</text>
</comment>
<gene>
    <name evidence="7" type="primary">pseC</name>
</gene>
<dbReference type="InterPro" id="IPR020026">
    <property type="entry name" value="PseC"/>
</dbReference>
<dbReference type="NCBIfam" id="TIGR03588">
    <property type="entry name" value="PseC"/>
    <property type="match status" value="1"/>
</dbReference>
<dbReference type="GO" id="GO:0000271">
    <property type="term" value="P:polysaccharide biosynthetic process"/>
    <property type="evidence" value="ECO:0007669"/>
    <property type="project" value="TreeGrafter"/>
</dbReference>
<evidence type="ECO:0000256" key="1">
    <source>
        <dbReference type="ARBA" id="ARBA00022898"/>
    </source>
</evidence>
<accession>A0A5P5X676</accession>
<feature type="active site" description="Proton acceptor" evidence="3">
    <location>
        <position position="188"/>
    </location>
</feature>
<dbReference type="InterPro" id="IPR015424">
    <property type="entry name" value="PyrdxlP-dep_Trfase"/>
</dbReference>
<dbReference type="PIRSF" id="PIRSF000390">
    <property type="entry name" value="PLP_StrS"/>
    <property type="match status" value="1"/>
</dbReference>
<evidence type="ECO:0000256" key="3">
    <source>
        <dbReference type="PIRSR" id="PIRSR000390-1"/>
    </source>
</evidence>
<reference evidence="6" key="1">
    <citation type="journal article" date="2019" name="Int. J. Food Microbiol.">
        <title>Developing a novel molecular serotyping system based on capsular polysaccharide synthesis gene clusters of Vibrio parahaemolyticus.</title>
        <authorList>
            <person name="Pang Y."/>
            <person name="Guo X."/>
            <person name="Tian X."/>
            <person name="Liu F."/>
            <person name="Wang L."/>
            <person name="Wu J."/>
            <person name="Zhang S."/>
            <person name="Li S."/>
            <person name="Liu B."/>
        </authorList>
    </citation>
    <scope>NUCLEOTIDE SEQUENCE</scope>
    <source>
        <strain evidence="6">G3566</strain>
    </source>
</reference>
<dbReference type="Gene3D" id="3.40.640.10">
    <property type="entry name" value="Type I PLP-dependent aspartate aminotransferase-like (Major domain)"/>
    <property type="match status" value="1"/>
</dbReference>
<dbReference type="CDD" id="cd00616">
    <property type="entry name" value="AHBA_syn"/>
    <property type="match status" value="1"/>
</dbReference>
<dbReference type="PANTHER" id="PTHR30244:SF34">
    <property type="entry name" value="DTDP-4-AMINO-4,6-DIDEOXYGALACTOSE TRANSAMINASE"/>
    <property type="match status" value="1"/>
</dbReference>
<dbReference type="GO" id="GO:0030170">
    <property type="term" value="F:pyridoxal phosphate binding"/>
    <property type="evidence" value="ECO:0007669"/>
    <property type="project" value="TreeGrafter"/>
</dbReference>
<dbReference type="EMBL" id="MK503855">
    <property type="protein sequence ID" value="QFF90741.1"/>
    <property type="molecule type" value="Genomic_DNA"/>
</dbReference>
<evidence type="ECO:0000313" key="7">
    <source>
        <dbReference type="EMBL" id="QFF90741.1"/>
    </source>
</evidence>
<dbReference type="EMBL" id="MK482089">
    <property type="protein sequence ID" value="QFC18202.1"/>
    <property type="molecule type" value="Genomic_DNA"/>
</dbReference>
<protein>
    <submittedName>
        <fullName evidence="7">UDP-4-keto-6-deoxy-N-acetylglucosamine 4-aminotransferase</fullName>
    </submittedName>
</protein>
<reference evidence="7" key="2">
    <citation type="submission" date="2019-02" db="EMBL/GenBank/DDBJ databases">
        <authorList>
            <person name="Pang Y."/>
        </authorList>
    </citation>
    <scope>NUCLEOTIDE SEQUENCE</scope>
    <source>
        <strain evidence="7">G3567</strain>
    </source>
</reference>
<dbReference type="AlphaFoldDB" id="A0A5P5X676"/>